<sequence>MVPVCQMRQAGSRGGRTGRTPHGGGRGASGFCIAQEAFGRLRAASPEAGLAGRPFLCLFGEGPVRCLRRRGKRKIFSSAGGRSCGRGGPVHCRKTSGAVDLMPVAG</sequence>
<gene>
    <name evidence="2" type="ORF">DESPIG_02532</name>
</gene>
<dbReference type="EMBL" id="ABXU01000075">
    <property type="protein sequence ID" value="EEB32526.1"/>
    <property type="molecule type" value="Genomic_DNA"/>
</dbReference>
<dbReference type="AlphaFoldDB" id="B6WWR3"/>
<accession>B6WWR3</accession>
<reference evidence="2 3" key="2">
    <citation type="submission" date="2008-10" db="EMBL/GenBank/DDBJ databases">
        <authorList>
            <person name="Fulton L."/>
            <person name="Clifton S."/>
            <person name="Fulton B."/>
            <person name="Xu J."/>
            <person name="Minx P."/>
            <person name="Pepin K.H."/>
            <person name="Johnson M."/>
            <person name="Bhonagiri V."/>
            <person name="Nash W.E."/>
            <person name="Mardis E.R."/>
            <person name="Wilson R.K."/>
        </authorList>
    </citation>
    <scope>NUCLEOTIDE SEQUENCE [LARGE SCALE GENOMIC DNA]</scope>
    <source>
        <strain evidence="2 3">ATCC 29098</strain>
    </source>
</reference>
<reference evidence="2 3" key="1">
    <citation type="submission" date="2008-10" db="EMBL/GenBank/DDBJ databases">
        <title>Draft genome sequence of Desulvovibrio piger (ATCC 29098).</title>
        <authorList>
            <person name="Sudarsanam P."/>
            <person name="Ley R."/>
            <person name="Guruge J."/>
            <person name="Turnbaugh P.J."/>
            <person name="Mahowald M."/>
            <person name="Liep D."/>
            <person name="Gordon J."/>
        </authorList>
    </citation>
    <scope>NUCLEOTIDE SEQUENCE [LARGE SCALE GENOMIC DNA]</scope>
    <source>
        <strain evidence="2 3">ATCC 29098</strain>
    </source>
</reference>
<protein>
    <submittedName>
        <fullName evidence="2">Uncharacterized protein</fullName>
    </submittedName>
</protein>
<name>B6WWR3_9BACT</name>
<evidence type="ECO:0000313" key="3">
    <source>
        <dbReference type="Proteomes" id="UP000003676"/>
    </source>
</evidence>
<feature type="region of interest" description="Disordered" evidence="1">
    <location>
        <begin position="1"/>
        <end position="27"/>
    </location>
</feature>
<dbReference type="HOGENOM" id="CLU_2218859_0_0_7"/>
<evidence type="ECO:0000313" key="2">
    <source>
        <dbReference type="EMBL" id="EEB32526.1"/>
    </source>
</evidence>
<comment type="caution">
    <text evidence="2">The sequence shown here is derived from an EMBL/GenBank/DDBJ whole genome shotgun (WGS) entry which is preliminary data.</text>
</comment>
<dbReference type="Proteomes" id="UP000003676">
    <property type="component" value="Unassembled WGS sequence"/>
</dbReference>
<proteinExistence type="predicted"/>
<organism evidence="2 3">
    <name type="scientific">Desulfovibrio piger ATCC 29098</name>
    <dbReference type="NCBI Taxonomy" id="411464"/>
    <lineage>
        <taxon>Bacteria</taxon>
        <taxon>Pseudomonadati</taxon>
        <taxon>Thermodesulfobacteriota</taxon>
        <taxon>Desulfovibrionia</taxon>
        <taxon>Desulfovibrionales</taxon>
        <taxon>Desulfovibrionaceae</taxon>
        <taxon>Desulfovibrio</taxon>
    </lineage>
</organism>
<evidence type="ECO:0000256" key="1">
    <source>
        <dbReference type="SAM" id="MobiDB-lite"/>
    </source>
</evidence>
<feature type="compositionally biased region" description="Gly residues" evidence="1">
    <location>
        <begin position="12"/>
        <end position="27"/>
    </location>
</feature>